<keyword evidence="3" id="KW-1185">Reference proteome</keyword>
<protein>
    <recommendedName>
        <fullName evidence="1">F-box domain-containing protein</fullName>
    </recommendedName>
</protein>
<evidence type="ECO:0000259" key="1">
    <source>
        <dbReference type="PROSITE" id="PS50181"/>
    </source>
</evidence>
<dbReference type="VEuPathDB" id="VectorBase:ACUA020302"/>
<reference evidence="3" key="1">
    <citation type="submission" date="2013-09" db="EMBL/GenBank/DDBJ databases">
        <title>The Genome Sequence of Anopheles culicifacies species A.</title>
        <authorList>
            <consortium name="The Broad Institute Genomics Platform"/>
            <person name="Neafsey D.E."/>
            <person name="Besansky N."/>
            <person name="Howell P."/>
            <person name="Walton C."/>
            <person name="Young S.K."/>
            <person name="Zeng Q."/>
            <person name="Gargeya S."/>
            <person name="Fitzgerald M."/>
            <person name="Haas B."/>
            <person name="Abouelleil A."/>
            <person name="Allen A.W."/>
            <person name="Alvarado L."/>
            <person name="Arachchi H.M."/>
            <person name="Berlin A.M."/>
            <person name="Chapman S.B."/>
            <person name="Gainer-Dewar J."/>
            <person name="Goldberg J."/>
            <person name="Griggs A."/>
            <person name="Gujja S."/>
            <person name="Hansen M."/>
            <person name="Howarth C."/>
            <person name="Imamovic A."/>
            <person name="Ireland A."/>
            <person name="Larimer J."/>
            <person name="McCowan C."/>
            <person name="Murphy C."/>
            <person name="Pearson M."/>
            <person name="Poon T.W."/>
            <person name="Priest M."/>
            <person name="Roberts A."/>
            <person name="Saif S."/>
            <person name="Shea T."/>
            <person name="Sisk P."/>
            <person name="Sykes S."/>
            <person name="Wortman J."/>
            <person name="Nusbaum C."/>
            <person name="Birren B."/>
        </authorList>
    </citation>
    <scope>NUCLEOTIDE SEQUENCE [LARGE SCALE GENOMIC DNA]</scope>
    <source>
        <strain evidence="3">A-37</strain>
    </source>
</reference>
<evidence type="ECO:0000313" key="2">
    <source>
        <dbReference type="EnsemblMetazoa" id="ACUA020302-PA"/>
    </source>
</evidence>
<dbReference type="Gene3D" id="3.80.10.10">
    <property type="entry name" value="Ribonuclease Inhibitor"/>
    <property type="match status" value="1"/>
</dbReference>
<feature type="domain" description="F-box" evidence="1">
    <location>
        <begin position="7"/>
        <end position="56"/>
    </location>
</feature>
<dbReference type="CDD" id="cd09917">
    <property type="entry name" value="F-box_SF"/>
    <property type="match status" value="1"/>
</dbReference>
<name>A0A182MK87_9DIPT</name>
<dbReference type="InterPro" id="IPR032675">
    <property type="entry name" value="LRR_dom_sf"/>
</dbReference>
<dbReference type="SUPFAM" id="SSF52047">
    <property type="entry name" value="RNI-like"/>
    <property type="match status" value="1"/>
</dbReference>
<dbReference type="InterPro" id="IPR001810">
    <property type="entry name" value="F-box_dom"/>
</dbReference>
<dbReference type="SUPFAM" id="SSF81383">
    <property type="entry name" value="F-box domain"/>
    <property type="match status" value="1"/>
</dbReference>
<dbReference type="Gene3D" id="1.20.1280.50">
    <property type="match status" value="1"/>
</dbReference>
<reference evidence="2" key="2">
    <citation type="submission" date="2020-05" db="UniProtKB">
        <authorList>
            <consortium name="EnsemblMetazoa"/>
        </authorList>
    </citation>
    <scope>IDENTIFICATION</scope>
    <source>
        <strain evidence="2">A-37</strain>
    </source>
</reference>
<organism evidence="2 3">
    <name type="scientific">Anopheles culicifacies</name>
    <dbReference type="NCBI Taxonomy" id="139723"/>
    <lineage>
        <taxon>Eukaryota</taxon>
        <taxon>Metazoa</taxon>
        <taxon>Ecdysozoa</taxon>
        <taxon>Arthropoda</taxon>
        <taxon>Hexapoda</taxon>
        <taxon>Insecta</taxon>
        <taxon>Pterygota</taxon>
        <taxon>Neoptera</taxon>
        <taxon>Endopterygota</taxon>
        <taxon>Diptera</taxon>
        <taxon>Nematocera</taxon>
        <taxon>Culicoidea</taxon>
        <taxon>Culicidae</taxon>
        <taxon>Anophelinae</taxon>
        <taxon>Anopheles</taxon>
        <taxon>culicifacies species complex</taxon>
    </lineage>
</organism>
<accession>A0A182MK87</accession>
<dbReference type="Pfam" id="PF12937">
    <property type="entry name" value="F-box-like"/>
    <property type="match status" value="1"/>
</dbReference>
<dbReference type="Proteomes" id="UP000075883">
    <property type="component" value="Unassembled WGS sequence"/>
</dbReference>
<dbReference type="AlphaFoldDB" id="A0A182MK87"/>
<sequence>MDTSTSTHSLAELPPEILYMIFDFLDMNTLKSVSETCHHLNDSFSHYYCGRFMLNIRLDKVSSRESPYNAEYAVKRILQSKRCYRKVHLPVHDSWFDPNHHMYSIMYRVLLGDWSNQLVVLILEMDETTELCGATITTALHHMDHLKELRFLHTHEWNYPIQIFLSNLVVENHTLELLELEVVVPAMIHCRKLRQLIVSPHLDAETQFGKQYAQHGEAEPFWKLKHLEEFTLKRAFGERPNLTEHRPGYRCKLYEHLTKLTKLHFHASGVSEKFLQSICKSCVLLEDLFIFSLQTVDSNVLARCLSNLTHLRRLGIWRITTPHPISFASINAPKLEQLTLGRVDVVWESVEQLRSLKSLSIIPYFHNALRIPESFAKHVKQIESQNKRVLYATAFHHYEFDEAFQELRI</sequence>
<dbReference type="InterPro" id="IPR036047">
    <property type="entry name" value="F-box-like_dom_sf"/>
</dbReference>
<dbReference type="EMBL" id="AXCM01001368">
    <property type="status" value="NOT_ANNOTATED_CDS"/>
    <property type="molecule type" value="Genomic_DNA"/>
</dbReference>
<dbReference type="EnsemblMetazoa" id="ACUA020302-RA">
    <property type="protein sequence ID" value="ACUA020302-PA"/>
    <property type="gene ID" value="ACUA020302"/>
</dbReference>
<dbReference type="PROSITE" id="PS50181">
    <property type="entry name" value="FBOX"/>
    <property type="match status" value="1"/>
</dbReference>
<proteinExistence type="predicted"/>
<evidence type="ECO:0000313" key="3">
    <source>
        <dbReference type="Proteomes" id="UP000075883"/>
    </source>
</evidence>